<feature type="transmembrane region" description="Helical" evidence="1">
    <location>
        <begin position="191"/>
        <end position="211"/>
    </location>
</feature>
<feature type="transmembrane region" description="Helical" evidence="1">
    <location>
        <begin position="297"/>
        <end position="317"/>
    </location>
</feature>
<keyword evidence="1" id="KW-0472">Membrane</keyword>
<feature type="transmembrane region" description="Helical" evidence="1">
    <location>
        <begin position="155"/>
        <end position="179"/>
    </location>
</feature>
<dbReference type="Proteomes" id="UP000620591">
    <property type="component" value="Unassembled WGS sequence"/>
</dbReference>
<feature type="transmembrane region" description="Helical" evidence="1">
    <location>
        <begin position="82"/>
        <end position="100"/>
    </location>
</feature>
<dbReference type="AlphaFoldDB" id="A0A8I0ETW2"/>
<accession>A0A8I0ETW2</accession>
<feature type="transmembrane region" description="Helical" evidence="1">
    <location>
        <begin position="112"/>
        <end position="135"/>
    </location>
</feature>
<feature type="transmembrane region" description="Helical" evidence="1">
    <location>
        <begin position="249"/>
        <end position="268"/>
    </location>
</feature>
<organism evidence="2 3">
    <name type="scientific">Aeromicrobium senzhongii</name>
    <dbReference type="NCBI Taxonomy" id="2663859"/>
    <lineage>
        <taxon>Bacteria</taxon>
        <taxon>Bacillati</taxon>
        <taxon>Actinomycetota</taxon>
        <taxon>Actinomycetes</taxon>
        <taxon>Propionibacteriales</taxon>
        <taxon>Nocardioidaceae</taxon>
        <taxon>Aeromicrobium</taxon>
    </lineage>
</organism>
<feature type="transmembrane region" description="Helical" evidence="1">
    <location>
        <begin position="275"/>
        <end position="291"/>
    </location>
</feature>
<name>A0A8I0ETW2_9ACTN</name>
<comment type="caution">
    <text evidence="2">The sequence shown here is derived from an EMBL/GenBank/DDBJ whole genome shotgun (WGS) entry which is preliminary data.</text>
</comment>
<protein>
    <submittedName>
        <fullName evidence="2">Uncharacterized protein</fullName>
    </submittedName>
</protein>
<evidence type="ECO:0000313" key="3">
    <source>
        <dbReference type="Proteomes" id="UP000620591"/>
    </source>
</evidence>
<sequence>MLLSVWALAVGSSIPEVPAGSGTHEGQGDLALYERIETRVADGESYYRAAVDEQAADGYPTSPPPTVRLPTVTIVWLVAGEWTPWLLRLLVALSVVAVMLRFERIAPAKPEWIASTLLFVATTGLFLHPSAGYFAEAWAVCLIVLSLAVHRAGRWRLSMILGLTAVLFRELAGPYLVVMGVMAWRRNRREAYGWFAGAAAFCALYGVHWQLADRAAAMVGKVSSDPWVTFGGWPYVVDTVRFSSVLRAFPYWVSVIVVAAAVVGWVAARGPFRDRVLAISFTFIAIFMIAGRPNTAYWGTLYVPLLVPALIFVPRAACRAVAAAWRRPTPRTAGPPC</sequence>
<evidence type="ECO:0000313" key="2">
    <source>
        <dbReference type="EMBL" id="MBC9226351.1"/>
    </source>
</evidence>
<keyword evidence="1" id="KW-0812">Transmembrane</keyword>
<proteinExistence type="predicted"/>
<dbReference type="RefSeq" id="WP_187769239.1">
    <property type="nucleotide sequence ID" value="NZ_JACTVM010000002.1"/>
</dbReference>
<evidence type="ECO:0000256" key="1">
    <source>
        <dbReference type="SAM" id="Phobius"/>
    </source>
</evidence>
<reference evidence="2" key="1">
    <citation type="submission" date="2020-09" db="EMBL/GenBank/DDBJ databases">
        <title>Novel species in genus Aeromicrobium.</title>
        <authorList>
            <person name="Zhang G."/>
        </authorList>
    </citation>
    <scope>NUCLEOTIDE SEQUENCE</scope>
    <source>
        <strain evidence="2">Zg-636</strain>
    </source>
</reference>
<gene>
    <name evidence="2" type="ORF">IBG24_08490</name>
</gene>
<keyword evidence="1" id="KW-1133">Transmembrane helix</keyword>
<dbReference type="EMBL" id="JACTVM010000002">
    <property type="protein sequence ID" value="MBC9226351.1"/>
    <property type="molecule type" value="Genomic_DNA"/>
</dbReference>